<name>A0ABN7WHH1_GIGMA</name>
<comment type="caution">
    <text evidence="2">The sequence shown here is derived from an EMBL/GenBank/DDBJ whole genome shotgun (WGS) entry which is preliminary data.</text>
</comment>
<feature type="compositionally biased region" description="Polar residues" evidence="1">
    <location>
        <begin position="140"/>
        <end position="172"/>
    </location>
</feature>
<feature type="non-terminal residue" evidence="2">
    <location>
        <position position="1"/>
    </location>
</feature>
<reference evidence="2 3" key="1">
    <citation type="submission" date="2021-06" db="EMBL/GenBank/DDBJ databases">
        <authorList>
            <person name="Kallberg Y."/>
            <person name="Tangrot J."/>
            <person name="Rosling A."/>
        </authorList>
    </citation>
    <scope>NUCLEOTIDE SEQUENCE [LARGE SCALE GENOMIC DNA]</scope>
    <source>
        <strain evidence="2 3">120-4 pot B 10/14</strain>
    </source>
</reference>
<dbReference type="EMBL" id="CAJVQB010044719">
    <property type="protein sequence ID" value="CAG8832094.1"/>
    <property type="molecule type" value="Genomic_DNA"/>
</dbReference>
<evidence type="ECO:0000256" key="1">
    <source>
        <dbReference type="SAM" id="MobiDB-lite"/>
    </source>
</evidence>
<dbReference type="Proteomes" id="UP000789901">
    <property type="component" value="Unassembled WGS sequence"/>
</dbReference>
<sequence>SDKYISGSTLYRIKDNEESFREIIYKGFTRSSKTLIDNFKNNSIVLMIGRYVYDENAEYVTLIQATSISYFLDDTSITSEDLLYSFPLMIYSAPAVTNSYQSNDELGRHSFMLFSMLKWMLNPQKKQKLDNYTPKPNPPKDNSSTTNFADVLSQIKTGEPATQENSDNTVNSHDVDSD</sequence>
<accession>A0ABN7WHH1</accession>
<evidence type="ECO:0000313" key="2">
    <source>
        <dbReference type="EMBL" id="CAG8832094.1"/>
    </source>
</evidence>
<evidence type="ECO:0000313" key="3">
    <source>
        <dbReference type="Proteomes" id="UP000789901"/>
    </source>
</evidence>
<organism evidence="2 3">
    <name type="scientific">Gigaspora margarita</name>
    <dbReference type="NCBI Taxonomy" id="4874"/>
    <lineage>
        <taxon>Eukaryota</taxon>
        <taxon>Fungi</taxon>
        <taxon>Fungi incertae sedis</taxon>
        <taxon>Mucoromycota</taxon>
        <taxon>Glomeromycotina</taxon>
        <taxon>Glomeromycetes</taxon>
        <taxon>Diversisporales</taxon>
        <taxon>Gigasporaceae</taxon>
        <taxon>Gigaspora</taxon>
    </lineage>
</organism>
<protein>
    <submittedName>
        <fullName evidence="2">36753_t:CDS:1</fullName>
    </submittedName>
</protein>
<feature type="region of interest" description="Disordered" evidence="1">
    <location>
        <begin position="128"/>
        <end position="178"/>
    </location>
</feature>
<proteinExistence type="predicted"/>
<gene>
    <name evidence="2" type="ORF">GMARGA_LOCUS30906</name>
</gene>
<keyword evidence="3" id="KW-1185">Reference proteome</keyword>